<organism evidence="1 2">
    <name type="scientific">Vicia faba</name>
    <name type="common">Broad bean</name>
    <name type="synonym">Faba vulgaris</name>
    <dbReference type="NCBI Taxonomy" id="3906"/>
    <lineage>
        <taxon>Eukaryota</taxon>
        <taxon>Viridiplantae</taxon>
        <taxon>Streptophyta</taxon>
        <taxon>Embryophyta</taxon>
        <taxon>Tracheophyta</taxon>
        <taxon>Spermatophyta</taxon>
        <taxon>Magnoliopsida</taxon>
        <taxon>eudicotyledons</taxon>
        <taxon>Gunneridae</taxon>
        <taxon>Pentapetalae</taxon>
        <taxon>rosids</taxon>
        <taxon>fabids</taxon>
        <taxon>Fabales</taxon>
        <taxon>Fabaceae</taxon>
        <taxon>Papilionoideae</taxon>
        <taxon>50 kb inversion clade</taxon>
        <taxon>NPAAA clade</taxon>
        <taxon>Hologalegina</taxon>
        <taxon>IRL clade</taxon>
        <taxon>Fabeae</taxon>
        <taxon>Vicia</taxon>
    </lineage>
</organism>
<dbReference type="Proteomes" id="UP001157006">
    <property type="component" value="Chromosome 2"/>
</dbReference>
<evidence type="ECO:0000313" key="1">
    <source>
        <dbReference type="EMBL" id="CAI8599025.1"/>
    </source>
</evidence>
<proteinExistence type="predicted"/>
<reference evidence="1 2" key="1">
    <citation type="submission" date="2023-01" db="EMBL/GenBank/DDBJ databases">
        <authorList>
            <person name="Kreplak J."/>
        </authorList>
    </citation>
    <scope>NUCLEOTIDE SEQUENCE [LARGE SCALE GENOMIC DNA]</scope>
</reference>
<keyword evidence="2" id="KW-1185">Reference proteome</keyword>
<evidence type="ECO:0000313" key="2">
    <source>
        <dbReference type="Proteomes" id="UP001157006"/>
    </source>
</evidence>
<name>A0AAV0ZRL3_VICFA</name>
<dbReference type="EMBL" id="OX451737">
    <property type="protein sequence ID" value="CAI8599025.1"/>
    <property type="molecule type" value="Genomic_DNA"/>
</dbReference>
<dbReference type="AlphaFoldDB" id="A0AAV0ZRL3"/>
<sequence>MIIDSGRGDEQDTFIQKTVEESPPKIPGNALTSLFQSSSGSFYEFSLSLYKPSSSSSSVNQELHREYVYAAETGESRTEDDDDGKFMVERGLVKVKDAIKAKGQSINSRKQRRDEFVEKSGIKTGGDRAELIGEGGTRLLAALLLRDGLKRRGLKFVDQLIRDGDR</sequence>
<accession>A0AAV0ZRL3</accession>
<gene>
    <name evidence="1" type="ORF">VFH_II155880</name>
</gene>
<protein>
    <submittedName>
        <fullName evidence="1">Uncharacterized protein</fullName>
    </submittedName>
</protein>